<dbReference type="EMBL" id="BAAAJX010000015">
    <property type="protein sequence ID" value="GAA1494267.1"/>
    <property type="molecule type" value="Genomic_DNA"/>
</dbReference>
<organism evidence="2 3">
    <name type="scientific">Curtobacterium herbarum</name>
    <dbReference type="NCBI Taxonomy" id="150122"/>
    <lineage>
        <taxon>Bacteria</taxon>
        <taxon>Bacillati</taxon>
        <taxon>Actinomycetota</taxon>
        <taxon>Actinomycetes</taxon>
        <taxon>Micrococcales</taxon>
        <taxon>Microbacteriaceae</taxon>
        <taxon>Curtobacterium</taxon>
    </lineage>
</organism>
<dbReference type="RefSeq" id="WP_204609619.1">
    <property type="nucleotide sequence ID" value="NZ_BAAAJX010000015.1"/>
</dbReference>
<feature type="signal peptide" evidence="1">
    <location>
        <begin position="1"/>
        <end position="24"/>
    </location>
</feature>
<reference evidence="2 3" key="1">
    <citation type="journal article" date="2019" name="Int. J. Syst. Evol. Microbiol.">
        <title>The Global Catalogue of Microorganisms (GCM) 10K type strain sequencing project: providing services to taxonomists for standard genome sequencing and annotation.</title>
        <authorList>
            <consortium name="The Broad Institute Genomics Platform"/>
            <consortium name="The Broad Institute Genome Sequencing Center for Infectious Disease"/>
            <person name="Wu L."/>
            <person name="Ma J."/>
        </authorList>
    </citation>
    <scope>NUCLEOTIDE SEQUENCE [LARGE SCALE GENOMIC DNA]</scope>
    <source>
        <strain evidence="2 3">JCM 12140</strain>
    </source>
</reference>
<evidence type="ECO:0000313" key="2">
    <source>
        <dbReference type="EMBL" id="GAA1494267.1"/>
    </source>
</evidence>
<keyword evidence="1" id="KW-0732">Signal</keyword>
<comment type="caution">
    <text evidence="2">The sequence shown here is derived from an EMBL/GenBank/DDBJ whole genome shotgun (WGS) entry which is preliminary data.</text>
</comment>
<evidence type="ECO:0000256" key="1">
    <source>
        <dbReference type="SAM" id="SignalP"/>
    </source>
</evidence>
<dbReference type="PROSITE" id="PS50231">
    <property type="entry name" value="RICIN_B_LECTIN"/>
    <property type="match status" value="1"/>
</dbReference>
<sequence length="592" mass="60893">MKYRPFLLGTAVLTAALCAGTATAPETASATRGADVASARGVHTAATIPQLPVIPGSSTTITAVDGAAPASTDGTRPRFEVDRNDVTATVESSAAGTLTVVDRNDPWNADDDEVVATTPVTAGTTDVEFTVEDGRWDVDAFVVTDDDRQTSPAAVTVRKALTAPEDVTLWDKNPSIRQLTVIGTTYPGADIRVVDARGDEHRTTARADGAFGISFAGTFPRATVSIAHNNDEVTVQPKGGGKPPVGPADPTLDWPIIEQKDLRGGRALFTSPAAGESVALTPVRTGTGLLQDITWASKPTEQATAETVSWAIPKVGGTAQVVVNGNRCVQPSSNAAADGRVILSTCRNGERAQEFTAVARDGGTVLQSRSNRDWYLTLGDDGRVAVGTSDDAAQLAAEDDYSDSWSVDEPVADVADRSITLAGTKIPGATVTINGAPIEAATTRAAGADATWTTTLRNLPVGVEQTLVIEQLVGSAIVAQDARTVQLDAAALADVDQHFDEDVTRPAQVTGTAEPGATVQLLRDGAPVGTPVTAGDDRAGGAFAVDVPAPNAGGVHEYTVAQLLDGIAVGADQSVSLDYGSAVSIDGAEGGR</sequence>
<evidence type="ECO:0000313" key="3">
    <source>
        <dbReference type="Proteomes" id="UP001501742"/>
    </source>
</evidence>
<evidence type="ECO:0008006" key="4">
    <source>
        <dbReference type="Google" id="ProtNLM"/>
    </source>
</evidence>
<dbReference type="InterPro" id="IPR013783">
    <property type="entry name" value="Ig-like_fold"/>
</dbReference>
<keyword evidence="3" id="KW-1185">Reference proteome</keyword>
<protein>
    <recommendedName>
        <fullName evidence="4">Ricin B lectin domain-containing protein</fullName>
    </recommendedName>
</protein>
<dbReference type="Proteomes" id="UP001501742">
    <property type="component" value="Unassembled WGS sequence"/>
</dbReference>
<dbReference type="Gene3D" id="2.60.40.10">
    <property type="entry name" value="Immunoglobulins"/>
    <property type="match status" value="1"/>
</dbReference>
<feature type="chain" id="PRO_5045040827" description="Ricin B lectin domain-containing protein" evidence="1">
    <location>
        <begin position="25"/>
        <end position="592"/>
    </location>
</feature>
<name>A0ABN1ZG73_9MICO</name>
<accession>A0ABN1ZG73</accession>
<gene>
    <name evidence="2" type="ORF">GCM10009627_26130</name>
</gene>
<proteinExistence type="predicted"/>